<feature type="region of interest" description="Disordered" evidence="1">
    <location>
        <begin position="353"/>
        <end position="377"/>
    </location>
</feature>
<reference evidence="2" key="1">
    <citation type="submission" date="2023-03" db="EMBL/GenBank/DDBJ databases">
        <title>Massive genome expansion in bonnet fungi (Mycena s.s.) driven by repeated elements and novel gene families across ecological guilds.</title>
        <authorList>
            <consortium name="Lawrence Berkeley National Laboratory"/>
            <person name="Harder C.B."/>
            <person name="Miyauchi S."/>
            <person name="Viragh M."/>
            <person name="Kuo A."/>
            <person name="Thoen E."/>
            <person name="Andreopoulos B."/>
            <person name="Lu D."/>
            <person name="Skrede I."/>
            <person name="Drula E."/>
            <person name="Henrissat B."/>
            <person name="Morin E."/>
            <person name="Kohler A."/>
            <person name="Barry K."/>
            <person name="LaButti K."/>
            <person name="Morin E."/>
            <person name="Salamov A."/>
            <person name="Lipzen A."/>
            <person name="Mereny Z."/>
            <person name="Hegedus B."/>
            <person name="Baldrian P."/>
            <person name="Stursova M."/>
            <person name="Weitz H."/>
            <person name="Taylor A."/>
            <person name="Grigoriev I.V."/>
            <person name="Nagy L.G."/>
            <person name="Martin F."/>
            <person name="Kauserud H."/>
        </authorList>
    </citation>
    <scope>NUCLEOTIDE SEQUENCE</scope>
    <source>
        <strain evidence="2">CBHHK067</strain>
    </source>
</reference>
<evidence type="ECO:0000313" key="3">
    <source>
        <dbReference type="Proteomes" id="UP001221757"/>
    </source>
</evidence>
<keyword evidence="3" id="KW-1185">Reference proteome</keyword>
<feature type="region of interest" description="Disordered" evidence="1">
    <location>
        <begin position="277"/>
        <end position="308"/>
    </location>
</feature>
<gene>
    <name evidence="2" type="ORF">B0H17DRAFT_1136316</name>
</gene>
<sequence>MSRLFDDYAAGPSYSDNASASWHSHQSTPYDYPDFYSSGACAAATGESPATGSEFSDSAFSPSYDYADSPFSFDELESTTPLSPSSSASSSSSSCSDAPITPYYQLHGGIPLPKVEMLFTGLDATVCRQYCDSTLEESAYGYESWDEEDEDVTMRYSGGVEMSESSMRSSAMYTKYDSSDALWACESAITQLQYSDASPRSGFAPDPPTYASSDFRTVTSSAVPLPHAHEYPFSYPPVSCLSSAALAAPPPLKLHQPQPRRSIPVVSLSALASESENIPSHFERTTSQTVSPRELRLPSSQAQGVAMTSYSENKRENYREIREGCAEWRYHAIVKDKKWGGILPSWKRLERSKCGCSGRSDEKPLRSCGPHENDRRA</sequence>
<protein>
    <submittedName>
        <fullName evidence="2">Uncharacterized protein</fullName>
    </submittedName>
</protein>
<dbReference type="EMBL" id="JARKIE010000088">
    <property type="protein sequence ID" value="KAJ7687411.1"/>
    <property type="molecule type" value="Genomic_DNA"/>
</dbReference>
<feature type="compositionally biased region" description="Polar residues" evidence="1">
    <location>
        <begin position="298"/>
        <end position="308"/>
    </location>
</feature>
<feature type="compositionally biased region" description="Low complexity" evidence="1">
    <location>
        <begin position="83"/>
        <end position="96"/>
    </location>
</feature>
<proteinExistence type="predicted"/>
<feature type="region of interest" description="Disordered" evidence="1">
    <location>
        <begin position="75"/>
        <end position="96"/>
    </location>
</feature>
<evidence type="ECO:0000313" key="2">
    <source>
        <dbReference type="EMBL" id="KAJ7687411.1"/>
    </source>
</evidence>
<name>A0AAD7DB16_MYCRO</name>
<dbReference type="Proteomes" id="UP001221757">
    <property type="component" value="Unassembled WGS sequence"/>
</dbReference>
<accession>A0AAD7DB16</accession>
<dbReference type="AlphaFoldDB" id="A0AAD7DB16"/>
<evidence type="ECO:0000256" key="1">
    <source>
        <dbReference type="SAM" id="MobiDB-lite"/>
    </source>
</evidence>
<organism evidence="2 3">
    <name type="scientific">Mycena rosella</name>
    <name type="common">Pink bonnet</name>
    <name type="synonym">Agaricus rosellus</name>
    <dbReference type="NCBI Taxonomy" id="1033263"/>
    <lineage>
        <taxon>Eukaryota</taxon>
        <taxon>Fungi</taxon>
        <taxon>Dikarya</taxon>
        <taxon>Basidiomycota</taxon>
        <taxon>Agaricomycotina</taxon>
        <taxon>Agaricomycetes</taxon>
        <taxon>Agaricomycetidae</taxon>
        <taxon>Agaricales</taxon>
        <taxon>Marasmiineae</taxon>
        <taxon>Mycenaceae</taxon>
        <taxon>Mycena</taxon>
    </lineage>
</organism>
<comment type="caution">
    <text evidence="2">The sequence shown here is derived from an EMBL/GenBank/DDBJ whole genome shotgun (WGS) entry which is preliminary data.</text>
</comment>